<feature type="region of interest" description="Disordered" evidence="1">
    <location>
        <begin position="1"/>
        <end position="23"/>
    </location>
</feature>
<dbReference type="EMBL" id="JACSQZ010000052">
    <property type="protein sequence ID" value="MBD7915949.1"/>
    <property type="molecule type" value="Genomic_DNA"/>
</dbReference>
<gene>
    <name evidence="3" type="ORF">H9660_12410</name>
</gene>
<evidence type="ECO:0000313" key="4">
    <source>
        <dbReference type="Proteomes" id="UP000640335"/>
    </source>
</evidence>
<dbReference type="PANTHER" id="PTHR37423:SF2">
    <property type="entry name" value="MEMBRANE-BOUND LYTIC MUREIN TRANSGLYCOSYLASE C"/>
    <property type="match status" value="1"/>
</dbReference>
<dbReference type="Gene3D" id="1.10.530.10">
    <property type="match status" value="1"/>
</dbReference>
<evidence type="ECO:0000256" key="1">
    <source>
        <dbReference type="SAM" id="MobiDB-lite"/>
    </source>
</evidence>
<dbReference type="Proteomes" id="UP000640335">
    <property type="component" value="Unassembled WGS sequence"/>
</dbReference>
<name>A0ABR8Q691_9CLOT</name>
<sequence>MLNSQMENIKSDNENSEESIFTSKGYGQSLENIPLKIRKEEIQTGELLLETISDDSYNSSISTLNNNLDTYSLEDTSVSVEDIYSTVDKYCNKYGVDKNLVLAIIKQESNFNPNAVSSAGAKGLMQIMDFNLESYGVNDPFDIDENIEAGVKHIKSYLDMYDGNVEMALMAYNAGPGTVQRRGVTSLNDLYKMPAETQNYVAKIMKQLK</sequence>
<dbReference type="InterPro" id="IPR023346">
    <property type="entry name" value="Lysozyme-like_dom_sf"/>
</dbReference>
<evidence type="ECO:0000313" key="3">
    <source>
        <dbReference type="EMBL" id="MBD7915949.1"/>
    </source>
</evidence>
<keyword evidence="4" id="KW-1185">Reference proteome</keyword>
<dbReference type="Pfam" id="PF01464">
    <property type="entry name" value="SLT"/>
    <property type="match status" value="1"/>
</dbReference>
<reference evidence="3 4" key="1">
    <citation type="submission" date="2020-08" db="EMBL/GenBank/DDBJ databases">
        <title>A Genomic Blueprint of the Chicken Gut Microbiome.</title>
        <authorList>
            <person name="Gilroy R."/>
            <person name="Ravi A."/>
            <person name="Getino M."/>
            <person name="Pursley I."/>
            <person name="Horton D.L."/>
            <person name="Alikhan N.-F."/>
            <person name="Baker D."/>
            <person name="Gharbi K."/>
            <person name="Hall N."/>
            <person name="Watson M."/>
            <person name="Adriaenssens E.M."/>
            <person name="Foster-Nyarko E."/>
            <person name="Jarju S."/>
            <person name="Secka A."/>
            <person name="Antonio M."/>
            <person name="Oren A."/>
            <person name="Chaudhuri R."/>
            <person name="La Ragione R.M."/>
            <person name="Hildebrand F."/>
            <person name="Pallen M.J."/>
        </authorList>
    </citation>
    <scope>NUCLEOTIDE SEQUENCE [LARGE SCALE GENOMIC DNA]</scope>
    <source>
        <strain evidence="3 4">Sa3CUN1</strain>
    </source>
</reference>
<organism evidence="3 4">
    <name type="scientific">Clostridium gallinarum</name>
    <dbReference type="NCBI Taxonomy" id="2762246"/>
    <lineage>
        <taxon>Bacteria</taxon>
        <taxon>Bacillati</taxon>
        <taxon>Bacillota</taxon>
        <taxon>Clostridia</taxon>
        <taxon>Eubacteriales</taxon>
        <taxon>Clostridiaceae</taxon>
        <taxon>Clostridium</taxon>
    </lineage>
</organism>
<dbReference type="PANTHER" id="PTHR37423">
    <property type="entry name" value="SOLUBLE LYTIC MUREIN TRANSGLYCOSYLASE-RELATED"/>
    <property type="match status" value="1"/>
</dbReference>
<protein>
    <submittedName>
        <fullName evidence="3">Lytic transglycosylase domain-containing protein</fullName>
    </submittedName>
</protein>
<proteinExistence type="predicted"/>
<comment type="caution">
    <text evidence="3">The sequence shown here is derived from an EMBL/GenBank/DDBJ whole genome shotgun (WGS) entry which is preliminary data.</text>
</comment>
<accession>A0ABR8Q691</accession>
<feature type="domain" description="Transglycosylase SLT" evidence="2">
    <location>
        <begin position="87"/>
        <end position="182"/>
    </location>
</feature>
<dbReference type="CDD" id="cd00254">
    <property type="entry name" value="LT-like"/>
    <property type="match status" value="1"/>
</dbReference>
<evidence type="ECO:0000259" key="2">
    <source>
        <dbReference type="Pfam" id="PF01464"/>
    </source>
</evidence>
<dbReference type="SUPFAM" id="SSF53955">
    <property type="entry name" value="Lysozyme-like"/>
    <property type="match status" value="1"/>
</dbReference>
<dbReference type="InterPro" id="IPR008258">
    <property type="entry name" value="Transglycosylase_SLT_dom_1"/>
</dbReference>